<dbReference type="GO" id="GO:0070733">
    <property type="term" value="F:AMPylase activity"/>
    <property type="evidence" value="ECO:0007669"/>
    <property type="project" value="UniProtKB-EC"/>
</dbReference>
<evidence type="ECO:0000256" key="6">
    <source>
        <dbReference type="ARBA" id="ARBA00022840"/>
    </source>
</evidence>
<protein>
    <recommendedName>
        <fullName evidence="8">Protein nucleotidyltransferase YdiU</fullName>
        <ecNumber evidence="8">2.7.7.-</ecNumber>
    </recommendedName>
    <alternativeName>
        <fullName evidence="8">Protein adenylyltransferase YdiU</fullName>
        <ecNumber evidence="8">2.7.7.108</ecNumber>
    </alternativeName>
    <alternativeName>
        <fullName evidence="8">Protein uridylyltransferase YdiU</fullName>
        <ecNumber evidence="8">2.7.7.-</ecNumber>
    </alternativeName>
</protein>
<dbReference type="Pfam" id="PF02696">
    <property type="entry name" value="SelO"/>
    <property type="match status" value="1"/>
</dbReference>
<comment type="catalytic activity">
    <reaction evidence="8">
        <text>L-threonyl-[protein] + ATP = 3-O-(5'-adenylyl)-L-threonyl-[protein] + diphosphate</text>
        <dbReference type="Rhea" id="RHEA:54292"/>
        <dbReference type="Rhea" id="RHEA-COMP:11060"/>
        <dbReference type="Rhea" id="RHEA-COMP:13847"/>
        <dbReference type="ChEBI" id="CHEBI:30013"/>
        <dbReference type="ChEBI" id="CHEBI:30616"/>
        <dbReference type="ChEBI" id="CHEBI:33019"/>
        <dbReference type="ChEBI" id="CHEBI:138113"/>
        <dbReference type="EC" id="2.7.7.108"/>
    </reaction>
</comment>
<dbReference type="GO" id="GO:0030145">
    <property type="term" value="F:manganese ion binding"/>
    <property type="evidence" value="ECO:0007669"/>
    <property type="project" value="UniProtKB-UniRule"/>
</dbReference>
<keyword evidence="7 8" id="KW-0460">Magnesium</keyword>
<evidence type="ECO:0000256" key="8">
    <source>
        <dbReference type="HAMAP-Rule" id="MF_00692"/>
    </source>
</evidence>
<comment type="catalytic activity">
    <reaction evidence="8">
        <text>L-histidyl-[protein] + UTP = N(tele)-(5'-uridylyl)-L-histidyl-[protein] + diphosphate</text>
        <dbReference type="Rhea" id="RHEA:83891"/>
        <dbReference type="Rhea" id="RHEA-COMP:9745"/>
        <dbReference type="Rhea" id="RHEA-COMP:20239"/>
        <dbReference type="ChEBI" id="CHEBI:29979"/>
        <dbReference type="ChEBI" id="CHEBI:33019"/>
        <dbReference type="ChEBI" id="CHEBI:46398"/>
        <dbReference type="ChEBI" id="CHEBI:233474"/>
    </reaction>
</comment>
<dbReference type="EC" id="2.7.7.108" evidence="8"/>
<keyword evidence="4 8" id="KW-0479">Metal-binding</keyword>
<evidence type="ECO:0000313" key="9">
    <source>
        <dbReference type="EMBL" id="ODA30937.1"/>
    </source>
</evidence>
<feature type="binding site" evidence="8">
    <location>
        <position position="126"/>
    </location>
    <ligand>
        <name>ATP</name>
        <dbReference type="ChEBI" id="CHEBI:30616"/>
    </ligand>
</feature>
<keyword evidence="2 8" id="KW-0808">Transferase</keyword>
<comment type="catalytic activity">
    <reaction evidence="8">
        <text>L-seryl-[protein] + UTP = O-(5'-uridylyl)-L-seryl-[protein] + diphosphate</text>
        <dbReference type="Rhea" id="RHEA:64604"/>
        <dbReference type="Rhea" id="RHEA-COMP:9863"/>
        <dbReference type="Rhea" id="RHEA-COMP:16635"/>
        <dbReference type="ChEBI" id="CHEBI:29999"/>
        <dbReference type="ChEBI" id="CHEBI:33019"/>
        <dbReference type="ChEBI" id="CHEBI:46398"/>
        <dbReference type="ChEBI" id="CHEBI:156051"/>
    </reaction>
</comment>
<dbReference type="HAMAP" id="MF_00692">
    <property type="entry name" value="SelO"/>
    <property type="match status" value="1"/>
</dbReference>
<evidence type="ECO:0000256" key="3">
    <source>
        <dbReference type="ARBA" id="ARBA00022695"/>
    </source>
</evidence>
<reference evidence="9 10" key="1">
    <citation type="submission" date="2016-05" db="EMBL/GenBank/DDBJ databases">
        <title>Genomic Taxonomy of the Vibrionaceae.</title>
        <authorList>
            <person name="Gomez-Gil B."/>
            <person name="Enciso-Ibarra J."/>
        </authorList>
    </citation>
    <scope>NUCLEOTIDE SEQUENCE [LARGE SCALE GENOMIC DNA]</scope>
    <source>
        <strain evidence="9 10">CAIM 1920</strain>
    </source>
</reference>
<dbReference type="RefSeq" id="WP_068904851.1">
    <property type="nucleotide sequence ID" value="NZ_JBHUIF010000004.1"/>
</dbReference>
<keyword evidence="6 8" id="KW-0067">ATP-binding</keyword>
<sequence length="489" mass="55535">MSMFENLFLKHSFGELGATFGRQVDPTPLENTRVLTINQSIADKFGLTREMLQSDEFLGIMAANAPISGLAPFAMKYTGHQFGVYNPHLGDGRGLLLGEIRDSRDIWQDWHLKGAGQTPYSRQADGRAVLRSSIREYLAGAAMTGLGIATTEALSIATSDTPVWREQQETGATLLRVAESHVRFGHFEYLFYTKQHEEQKQLADYLIRRHFPELASQPKPYLAFFTEVVKRTAIMIAKWQAYGFCHGVMNTDNMSILGLTFDYGPYAFLDDYQSGFICNHSDHSGRYAFDRQPDIGMWNLSALGYALSPLIDSEGINEALAEFSPTMVREYSHLMQKRLGLEEITEGDSVLFDQLFTLMEEQHIDFNHFFRVLSHLELNELARACELKNLGDDPKKVEEWLHLYAERISDLSEEEDLLRRKTMSMHNPKYVLRTYLAQQAIEEAEKGSSKMIEDLVFLLSSPFDEHPEYHHLSLPPGDDGKGMVLTCSS</sequence>
<comment type="catalytic activity">
    <reaction evidence="8">
        <text>L-tyrosyl-[protein] + ATP = O-(5'-adenylyl)-L-tyrosyl-[protein] + diphosphate</text>
        <dbReference type="Rhea" id="RHEA:54288"/>
        <dbReference type="Rhea" id="RHEA-COMP:10136"/>
        <dbReference type="Rhea" id="RHEA-COMP:13846"/>
        <dbReference type="ChEBI" id="CHEBI:30616"/>
        <dbReference type="ChEBI" id="CHEBI:33019"/>
        <dbReference type="ChEBI" id="CHEBI:46858"/>
        <dbReference type="ChEBI" id="CHEBI:83624"/>
        <dbReference type="EC" id="2.7.7.108"/>
    </reaction>
</comment>
<feature type="binding site" evidence="8">
    <location>
        <position position="125"/>
    </location>
    <ligand>
        <name>ATP</name>
        <dbReference type="ChEBI" id="CHEBI:30616"/>
    </ligand>
</feature>
<accession>A0A1C3ECE9</accession>
<feature type="binding site" evidence="8">
    <location>
        <position position="176"/>
    </location>
    <ligand>
        <name>ATP</name>
        <dbReference type="ChEBI" id="CHEBI:30616"/>
    </ligand>
</feature>
<comment type="function">
    <text evidence="8">Nucleotidyltransferase involved in the post-translational modification of proteins. It can catalyze the addition of adenosine monophosphate (AMP) or uridine monophosphate (UMP) to a protein, resulting in modifications known as AMPylation and UMPylation.</text>
</comment>
<evidence type="ECO:0000256" key="5">
    <source>
        <dbReference type="ARBA" id="ARBA00022741"/>
    </source>
</evidence>
<comment type="caution">
    <text evidence="9">The sequence shown here is derived from an EMBL/GenBank/DDBJ whole genome shotgun (WGS) entry which is preliminary data.</text>
</comment>
<feature type="binding site" evidence="8">
    <location>
        <position position="262"/>
    </location>
    <ligand>
        <name>Mg(2+)</name>
        <dbReference type="ChEBI" id="CHEBI:18420"/>
    </ligand>
</feature>
<keyword evidence="3 8" id="KW-0548">Nucleotidyltransferase</keyword>
<dbReference type="NCBIfam" id="NF000658">
    <property type="entry name" value="PRK00029.1"/>
    <property type="match status" value="1"/>
</dbReference>
<comment type="catalytic activity">
    <reaction evidence="8">
        <text>L-tyrosyl-[protein] + UTP = O-(5'-uridylyl)-L-tyrosyl-[protein] + diphosphate</text>
        <dbReference type="Rhea" id="RHEA:83887"/>
        <dbReference type="Rhea" id="RHEA-COMP:10136"/>
        <dbReference type="Rhea" id="RHEA-COMP:20238"/>
        <dbReference type="ChEBI" id="CHEBI:33019"/>
        <dbReference type="ChEBI" id="CHEBI:46398"/>
        <dbReference type="ChEBI" id="CHEBI:46858"/>
        <dbReference type="ChEBI" id="CHEBI:90602"/>
    </reaction>
</comment>
<dbReference type="InterPro" id="IPR003846">
    <property type="entry name" value="SelO"/>
</dbReference>
<feature type="binding site" evidence="8">
    <location>
        <position position="262"/>
    </location>
    <ligand>
        <name>ATP</name>
        <dbReference type="ChEBI" id="CHEBI:30616"/>
    </ligand>
</feature>
<name>A0A1C3ECE9_9GAMM</name>
<evidence type="ECO:0000256" key="1">
    <source>
        <dbReference type="ARBA" id="ARBA00009747"/>
    </source>
</evidence>
<gene>
    <name evidence="8" type="primary">ydiU</name>
    <name evidence="8" type="synonym">selO</name>
    <name evidence="9" type="ORF">A8L45_18540</name>
</gene>
<dbReference type="EC" id="2.7.7.-" evidence="8"/>
<evidence type="ECO:0000256" key="2">
    <source>
        <dbReference type="ARBA" id="ARBA00022679"/>
    </source>
</evidence>
<evidence type="ECO:0000313" key="10">
    <source>
        <dbReference type="Proteomes" id="UP000094936"/>
    </source>
</evidence>
<comment type="similarity">
    <text evidence="1 8">Belongs to the SELO family.</text>
</comment>
<feature type="binding site" evidence="8">
    <location>
        <position position="92"/>
    </location>
    <ligand>
        <name>ATP</name>
        <dbReference type="ChEBI" id="CHEBI:30616"/>
    </ligand>
</feature>
<keyword evidence="10" id="KW-1185">Reference proteome</keyword>
<dbReference type="EMBL" id="LYBM01000043">
    <property type="protein sequence ID" value="ODA30937.1"/>
    <property type="molecule type" value="Genomic_DNA"/>
</dbReference>
<keyword evidence="5 8" id="KW-0547">Nucleotide-binding</keyword>
<evidence type="ECO:0000256" key="4">
    <source>
        <dbReference type="ARBA" id="ARBA00022723"/>
    </source>
</evidence>
<dbReference type="Proteomes" id="UP000094936">
    <property type="component" value="Unassembled WGS sequence"/>
</dbReference>
<dbReference type="OrthoDB" id="9776281at2"/>
<dbReference type="PANTHER" id="PTHR32057">
    <property type="entry name" value="PROTEIN ADENYLYLTRANSFERASE SELO, MITOCHONDRIAL"/>
    <property type="match status" value="1"/>
</dbReference>
<dbReference type="STRING" id="1080227.A8L45_18540"/>
<feature type="binding site" evidence="8">
    <location>
        <position position="113"/>
    </location>
    <ligand>
        <name>ATP</name>
        <dbReference type="ChEBI" id="CHEBI:30616"/>
    </ligand>
</feature>
<dbReference type="AlphaFoldDB" id="A0A1C3ECE9"/>
<feature type="active site" description="Proton acceptor" evidence="8">
    <location>
        <position position="252"/>
    </location>
</feature>
<feature type="binding site" evidence="8">
    <location>
        <position position="93"/>
    </location>
    <ligand>
        <name>ATP</name>
        <dbReference type="ChEBI" id="CHEBI:30616"/>
    </ligand>
</feature>
<evidence type="ECO:0000256" key="7">
    <source>
        <dbReference type="ARBA" id="ARBA00022842"/>
    </source>
</evidence>
<comment type="catalytic activity">
    <reaction evidence="8">
        <text>L-seryl-[protein] + ATP = 3-O-(5'-adenylyl)-L-seryl-[protein] + diphosphate</text>
        <dbReference type="Rhea" id="RHEA:58120"/>
        <dbReference type="Rhea" id="RHEA-COMP:9863"/>
        <dbReference type="Rhea" id="RHEA-COMP:15073"/>
        <dbReference type="ChEBI" id="CHEBI:29999"/>
        <dbReference type="ChEBI" id="CHEBI:30616"/>
        <dbReference type="ChEBI" id="CHEBI:33019"/>
        <dbReference type="ChEBI" id="CHEBI:142516"/>
        <dbReference type="EC" id="2.7.7.108"/>
    </reaction>
</comment>
<dbReference type="GO" id="GO:0005524">
    <property type="term" value="F:ATP binding"/>
    <property type="evidence" value="ECO:0007669"/>
    <property type="project" value="UniProtKB-UniRule"/>
</dbReference>
<feature type="binding site" evidence="8">
    <location>
        <position position="90"/>
    </location>
    <ligand>
        <name>ATP</name>
        <dbReference type="ChEBI" id="CHEBI:30616"/>
    </ligand>
</feature>
<proteinExistence type="inferred from homology"/>
<feature type="binding site" evidence="8">
    <location>
        <position position="253"/>
    </location>
    <ligand>
        <name>Mg(2+)</name>
        <dbReference type="ChEBI" id="CHEBI:18420"/>
    </ligand>
</feature>
<comment type="cofactor">
    <cofactor evidence="8">
        <name>Mg(2+)</name>
        <dbReference type="ChEBI" id="CHEBI:18420"/>
    </cofactor>
    <cofactor evidence="8">
        <name>Mn(2+)</name>
        <dbReference type="ChEBI" id="CHEBI:29035"/>
    </cofactor>
</comment>
<dbReference type="PANTHER" id="PTHR32057:SF14">
    <property type="entry name" value="PROTEIN ADENYLYLTRANSFERASE SELO, MITOCHONDRIAL"/>
    <property type="match status" value="1"/>
</dbReference>
<organism evidence="9 10">
    <name type="scientific">Veronia pacifica</name>
    <dbReference type="NCBI Taxonomy" id="1080227"/>
    <lineage>
        <taxon>Bacteria</taxon>
        <taxon>Pseudomonadati</taxon>
        <taxon>Pseudomonadota</taxon>
        <taxon>Gammaproteobacteria</taxon>
        <taxon>Vibrionales</taxon>
        <taxon>Vibrionaceae</taxon>
        <taxon>Veronia</taxon>
    </lineage>
</organism>
<dbReference type="GO" id="GO:0000287">
    <property type="term" value="F:magnesium ion binding"/>
    <property type="evidence" value="ECO:0007669"/>
    <property type="project" value="UniProtKB-UniRule"/>
</dbReference>
<feature type="binding site" evidence="8">
    <location>
        <position position="183"/>
    </location>
    <ligand>
        <name>ATP</name>
        <dbReference type="ChEBI" id="CHEBI:30616"/>
    </ligand>
</feature>
<keyword evidence="8" id="KW-0464">Manganese</keyword>